<sequence length="64" mass="7188">MLVHIEYDTCWGNAISDDKNEGELSVFSYGIESLDRLAVALGEYWKIRYAAVTAIEQISEGCSR</sequence>
<dbReference type="InterPro" id="IPR011989">
    <property type="entry name" value="ARM-like"/>
</dbReference>
<reference evidence="1 2" key="1">
    <citation type="submission" date="2020-09" db="EMBL/GenBank/DDBJ databases">
        <title>De no assembly of potato wild relative species, Solanum commersonii.</title>
        <authorList>
            <person name="Cho K."/>
        </authorList>
    </citation>
    <scope>NUCLEOTIDE SEQUENCE [LARGE SCALE GENOMIC DNA]</scope>
    <source>
        <strain evidence="1">LZ3.2</strain>
        <tissue evidence="1">Leaf</tissue>
    </source>
</reference>
<accession>A0A9J5WFC5</accession>
<dbReference type="AlphaFoldDB" id="A0A9J5WFC5"/>
<name>A0A9J5WFC5_SOLCO</name>
<keyword evidence="2" id="KW-1185">Reference proteome</keyword>
<protein>
    <submittedName>
        <fullName evidence="1">Uncharacterized protein</fullName>
    </submittedName>
</protein>
<organism evidence="1 2">
    <name type="scientific">Solanum commersonii</name>
    <name type="common">Commerson's wild potato</name>
    <name type="synonym">Commerson's nightshade</name>
    <dbReference type="NCBI Taxonomy" id="4109"/>
    <lineage>
        <taxon>Eukaryota</taxon>
        <taxon>Viridiplantae</taxon>
        <taxon>Streptophyta</taxon>
        <taxon>Embryophyta</taxon>
        <taxon>Tracheophyta</taxon>
        <taxon>Spermatophyta</taxon>
        <taxon>Magnoliopsida</taxon>
        <taxon>eudicotyledons</taxon>
        <taxon>Gunneridae</taxon>
        <taxon>Pentapetalae</taxon>
        <taxon>asterids</taxon>
        <taxon>lamiids</taxon>
        <taxon>Solanales</taxon>
        <taxon>Solanaceae</taxon>
        <taxon>Solanoideae</taxon>
        <taxon>Solaneae</taxon>
        <taxon>Solanum</taxon>
    </lineage>
</organism>
<gene>
    <name evidence="1" type="ORF">H5410_054448</name>
</gene>
<evidence type="ECO:0000313" key="1">
    <source>
        <dbReference type="EMBL" id="KAG5574314.1"/>
    </source>
</evidence>
<proteinExistence type="predicted"/>
<dbReference type="OrthoDB" id="1297026at2759"/>
<evidence type="ECO:0000313" key="2">
    <source>
        <dbReference type="Proteomes" id="UP000824120"/>
    </source>
</evidence>
<dbReference type="EMBL" id="JACXVP010000011">
    <property type="protein sequence ID" value="KAG5574314.1"/>
    <property type="molecule type" value="Genomic_DNA"/>
</dbReference>
<dbReference type="Proteomes" id="UP000824120">
    <property type="component" value="Chromosome 11"/>
</dbReference>
<comment type="caution">
    <text evidence="1">The sequence shown here is derived from an EMBL/GenBank/DDBJ whole genome shotgun (WGS) entry which is preliminary data.</text>
</comment>
<dbReference type="Gene3D" id="1.25.10.10">
    <property type="entry name" value="Leucine-rich Repeat Variant"/>
    <property type="match status" value="1"/>
</dbReference>